<evidence type="ECO:0000313" key="3">
    <source>
        <dbReference type="EMBL" id="KAK2600882.1"/>
    </source>
</evidence>
<dbReference type="PANTHER" id="PTHR43157:SF31">
    <property type="entry name" value="PHOSPHATIDYLINOSITOL-GLYCAN BIOSYNTHESIS CLASS F PROTEIN"/>
    <property type="match status" value="1"/>
</dbReference>
<comment type="caution">
    <text evidence="3">The sequence shown here is derived from an EMBL/GenBank/DDBJ whole genome shotgun (WGS) entry which is preliminary data.</text>
</comment>
<dbReference type="Gene3D" id="3.40.50.720">
    <property type="entry name" value="NAD(P)-binding Rossmann-like Domain"/>
    <property type="match status" value="1"/>
</dbReference>
<dbReference type="PANTHER" id="PTHR43157">
    <property type="entry name" value="PHOSPHATIDYLINOSITOL-GLYCAN BIOSYNTHESIS CLASS F PROTEIN-RELATED"/>
    <property type="match status" value="1"/>
</dbReference>
<name>A0AAD9VZB6_PHOAM</name>
<dbReference type="Proteomes" id="UP001265746">
    <property type="component" value="Unassembled WGS sequence"/>
</dbReference>
<keyword evidence="4" id="KW-1185">Reference proteome</keyword>
<accession>A0AAD9VZB6</accession>
<gene>
    <name evidence="3" type="ORF">N8I77_010385</name>
</gene>
<evidence type="ECO:0000313" key="4">
    <source>
        <dbReference type="Proteomes" id="UP001265746"/>
    </source>
</evidence>
<evidence type="ECO:0000256" key="1">
    <source>
        <dbReference type="ARBA" id="ARBA00023002"/>
    </source>
</evidence>
<keyword evidence="1" id="KW-0560">Oxidoreductase</keyword>
<keyword evidence="2" id="KW-0472">Membrane</keyword>
<feature type="transmembrane region" description="Helical" evidence="2">
    <location>
        <begin position="12"/>
        <end position="33"/>
    </location>
</feature>
<reference evidence="3" key="1">
    <citation type="submission" date="2023-06" db="EMBL/GenBank/DDBJ databases">
        <authorList>
            <person name="Noh H."/>
        </authorList>
    </citation>
    <scope>NUCLEOTIDE SEQUENCE</scope>
    <source>
        <strain evidence="3">DUCC20226</strain>
    </source>
</reference>
<dbReference type="SUPFAM" id="SSF51735">
    <property type="entry name" value="NAD(P)-binding Rossmann-fold domains"/>
    <property type="match status" value="1"/>
</dbReference>
<dbReference type="InterPro" id="IPR036291">
    <property type="entry name" value="NAD(P)-bd_dom_sf"/>
</dbReference>
<dbReference type="GO" id="GO:0016491">
    <property type="term" value="F:oxidoreductase activity"/>
    <property type="evidence" value="ECO:0007669"/>
    <property type="project" value="UniProtKB-KW"/>
</dbReference>
<proteinExistence type="predicted"/>
<dbReference type="PRINTS" id="PR00081">
    <property type="entry name" value="GDHRDH"/>
</dbReference>
<dbReference type="AlphaFoldDB" id="A0AAD9VZB6"/>
<dbReference type="Pfam" id="PF00106">
    <property type="entry name" value="adh_short"/>
    <property type="match status" value="1"/>
</dbReference>
<dbReference type="EMBL" id="JAUJFL010000006">
    <property type="protein sequence ID" value="KAK2600882.1"/>
    <property type="molecule type" value="Genomic_DNA"/>
</dbReference>
<protein>
    <submittedName>
        <fullName evidence="3">Uncharacterized protein</fullName>
    </submittedName>
</protein>
<organism evidence="3 4">
    <name type="scientific">Phomopsis amygdali</name>
    <name type="common">Fusicoccum amygdali</name>
    <dbReference type="NCBI Taxonomy" id="1214568"/>
    <lineage>
        <taxon>Eukaryota</taxon>
        <taxon>Fungi</taxon>
        <taxon>Dikarya</taxon>
        <taxon>Ascomycota</taxon>
        <taxon>Pezizomycotina</taxon>
        <taxon>Sordariomycetes</taxon>
        <taxon>Sordariomycetidae</taxon>
        <taxon>Diaporthales</taxon>
        <taxon>Diaporthaceae</taxon>
        <taxon>Diaporthe</taxon>
    </lineage>
</organism>
<dbReference type="InterPro" id="IPR002347">
    <property type="entry name" value="SDR_fam"/>
</dbReference>
<keyword evidence="2" id="KW-1133">Transmembrane helix</keyword>
<evidence type="ECO:0000256" key="2">
    <source>
        <dbReference type="SAM" id="Phobius"/>
    </source>
</evidence>
<sequence>MDVAAESGSNPFTWLSTLIMALDLNFLITFFYNQFRRLPYPQKKFTGKTVIVTGANVGLGLEAARHFVRLDAAKVILACRDTEKGERAKTDIERTTARSGIIEVWPLDLCSFESVKQFCRRADKLDRLDVVVENAAVAMVGPRATLAEGYESTITVNVISTFLMALLLLPTLRRTATKLNIQPNLVIVSSDAHFVASFKERTAPKIFDAFKSATVAPDRYQTSKLLDIFVVRQLAQDMSKPTSNSKGVILNTLNPGFCRTALFRDNKFPASLFLAFTSRLIGRSSEVGSRVIVDAAAAGPETHGKWLDSFEVREPSAYVRSEEGKKMQERLYEELIQILDQVEPGIAKNI</sequence>
<keyword evidence="2" id="KW-0812">Transmembrane</keyword>